<comment type="caution">
    <text evidence="1">The sequence shown here is derived from an EMBL/GenBank/DDBJ whole genome shotgun (WGS) entry which is preliminary data.</text>
</comment>
<protein>
    <submittedName>
        <fullName evidence="1">Uncharacterized protein</fullName>
    </submittedName>
</protein>
<dbReference type="EMBL" id="JBDPGJ010000007">
    <property type="protein sequence ID" value="MEX0409068.1"/>
    <property type="molecule type" value="Genomic_DNA"/>
</dbReference>
<accession>A0ABV3SQJ0</accession>
<name>A0ABV3SQJ0_9HYPH</name>
<evidence type="ECO:0000313" key="1">
    <source>
        <dbReference type="EMBL" id="MEX0409068.1"/>
    </source>
</evidence>
<proteinExistence type="predicted"/>
<organism evidence="1 2">
    <name type="scientific">Aquibium pacificus</name>
    <dbReference type="NCBI Taxonomy" id="3153579"/>
    <lineage>
        <taxon>Bacteria</taxon>
        <taxon>Pseudomonadati</taxon>
        <taxon>Pseudomonadota</taxon>
        <taxon>Alphaproteobacteria</taxon>
        <taxon>Hyphomicrobiales</taxon>
        <taxon>Phyllobacteriaceae</taxon>
        <taxon>Aquibium</taxon>
    </lineage>
</organism>
<keyword evidence="2" id="KW-1185">Reference proteome</keyword>
<dbReference type="RefSeq" id="WP_367956909.1">
    <property type="nucleotide sequence ID" value="NZ_JBDPGJ010000007.1"/>
</dbReference>
<evidence type="ECO:0000313" key="2">
    <source>
        <dbReference type="Proteomes" id="UP001556692"/>
    </source>
</evidence>
<gene>
    <name evidence="1" type="ORF">ABGN05_25835</name>
</gene>
<dbReference type="Proteomes" id="UP001556692">
    <property type="component" value="Unassembled WGS sequence"/>
</dbReference>
<reference evidence="1 2" key="1">
    <citation type="submission" date="2024-05" db="EMBL/GenBank/DDBJ databases">
        <authorList>
            <person name="Jiang F."/>
        </authorList>
    </citation>
    <scope>NUCLEOTIDE SEQUENCE [LARGE SCALE GENOMIC DNA]</scope>
    <source>
        <strain evidence="1 2">LZ166</strain>
    </source>
</reference>
<sequence length="185" mass="20089">MADLLLRADQIRSAPPEVKEWIRTLLAEELMLEAASPDGKGARDVSLAACSPQEASAILEHIRDDYLACQVFFELSRDTAPGHAEPQGLHRAAVADIMRHTRLSDPGQLVACLERIAQAFQVVRSDPHVAFYGTDRAAIYIPVTTQRSIKALWQALVTSRMLDTSSLPGMAGPAGPAEPIEAHRG</sequence>